<feature type="non-terminal residue" evidence="6">
    <location>
        <position position="325"/>
    </location>
</feature>
<dbReference type="GO" id="GO:0006999">
    <property type="term" value="P:nuclear pore organization"/>
    <property type="evidence" value="ECO:0007669"/>
    <property type="project" value="TreeGrafter"/>
</dbReference>
<dbReference type="GO" id="GO:0017056">
    <property type="term" value="F:structural constituent of nuclear pore"/>
    <property type="evidence" value="ECO:0007669"/>
    <property type="project" value="TreeGrafter"/>
</dbReference>
<evidence type="ECO:0000256" key="4">
    <source>
        <dbReference type="ARBA" id="ARBA00023242"/>
    </source>
</evidence>
<comment type="subcellular location">
    <subcellularLocation>
        <location evidence="1">Nucleus</location>
    </subcellularLocation>
</comment>
<feature type="region of interest" description="Disordered" evidence="5">
    <location>
        <begin position="230"/>
        <end position="261"/>
    </location>
</feature>
<feature type="non-terminal residue" evidence="6">
    <location>
        <position position="1"/>
    </location>
</feature>
<proteinExistence type="inferred from homology"/>
<dbReference type="OrthoDB" id="2019644at2759"/>
<name>A0A6S7LR32_PARCT</name>
<evidence type="ECO:0000256" key="3">
    <source>
        <dbReference type="ARBA" id="ARBA00022448"/>
    </source>
</evidence>
<comment type="caution">
    <text evidence="6">The sequence shown here is derived from an EMBL/GenBank/DDBJ whole genome shotgun (WGS) entry which is preliminary data.</text>
</comment>
<dbReference type="InterPro" id="IPR000571">
    <property type="entry name" value="Znf_CCCH"/>
</dbReference>
<protein>
    <submittedName>
        <fullName evidence="6">Nuclear pore complex Nup205-like</fullName>
    </submittedName>
</protein>
<feature type="compositionally biased region" description="Low complexity" evidence="5">
    <location>
        <begin position="248"/>
        <end position="260"/>
    </location>
</feature>
<gene>
    <name evidence="6" type="ORF">PACLA_8A031786</name>
</gene>
<dbReference type="GO" id="GO:0046872">
    <property type="term" value="F:metal ion binding"/>
    <property type="evidence" value="ECO:0007669"/>
    <property type="project" value="InterPro"/>
</dbReference>
<dbReference type="PROSITE" id="PS50103">
    <property type="entry name" value="ZF_C3H1"/>
    <property type="match status" value="1"/>
</dbReference>
<comment type="similarity">
    <text evidence="2">Belongs to the NUP186/NUP192/NUP205 family.</text>
</comment>
<dbReference type="PANTHER" id="PTHR31344:SF0">
    <property type="entry name" value="NUCLEAR PORE COMPLEX PROTEIN NUP205"/>
    <property type="match status" value="1"/>
</dbReference>
<dbReference type="Pfam" id="PF11894">
    <property type="entry name" value="Nup192"/>
    <property type="match status" value="1"/>
</dbReference>
<dbReference type="GO" id="GO:0044611">
    <property type="term" value="C:nuclear pore inner ring"/>
    <property type="evidence" value="ECO:0007669"/>
    <property type="project" value="TreeGrafter"/>
</dbReference>
<keyword evidence="7" id="KW-1185">Reference proteome</keyword>
<keyword evidence="4" id="KW-0539">Nucleus</keyword>
<keyword evidence="3" id="KW-0813">Transport</keyword>
<sequence length="325" mass="35737">IGDLYRKDPLGLELAEDYWISLDSEGYSSALAAGYSKKAIPKQIMLCNFIRVAGDLLPSTLFVPYLGMLTGLACSERSAHHCFNLLKTNGLNATGAANAVSWDHFFDSLKRYYVDLRHDNTGMLSGNYQAQFSPMNITADEQVGLEAVLRLTATVADKDEVARIAICENPAWVPLTSMFGLLGCSIPTSLKGFCLISDEVSCSATENTSEDLQTSLEDVPVVRVSQSELSNLAETSQDSRSTPPPSLDPSSPSSPLSPTSKLLDAWNPMSHDYQAFRNAYNVQTDNLDVAITGYEENRGKICRFYRTKYGCFRGRKCPDKHIEQG</sequence>
<accession>A0A6S7LR32</accession>
<evidence type="ECO:0000256" key="5">
    <source>
        <dbReference type="SAM" id="MobiDB-lite"/>
    </source>
</evidence>
<dbReference type="Proteomes" id="UP001152795">
    <property type="component" value="Unassembled WGS sequence"/>
</dbReference>
<dbReference type="InterPro" id="IPR021827">
    <property type="entry name" value="Nup186/Nup192/Nup205"/>
</dbReference>
<evidence type="ECO:0000256" key="2">
    <source>
        <dbReference type="ARBA" id="ARBA00005892"/>
    </source>
</evidence>
<dbReference type="PANTHER" id="PTHR31344">
    <property type="entry name" value="NUCLEAR PORE COMPLEX PROTEIN NUP205"/>
    <property type="match status" value="1"/>
</dbReference>
<reference evidence="6" key="1">
    <citation type="submission" date="2020-04" db="EMBL/GenBank/DDBJ databases">
        <authorList>
            <person name="Alioto T."/>
            <person name="Alioto T."/>
            <person name="Gomez Garrido J."/>
        </authorList>
    </citation>
    <scope>NUCLEOTIDE SEQUENCE</scope>
    <source>
        <strain evidence="6">A484AB</strain>
    </source>
</reference>
<dbReference type="AlphaFoldDB" id="A0A6S7LR32"/>
<evidence type="ECO:0000256" key="1">
    <source>
        <dbReference type="ARBA" id="ARBA00004123"/>
    </source>
</evidence>
<organism evidence="6 7">
    <name type="scientific">Paramuricea clavata</name>
    <name type="common">Red gorgonian</name>
    <name type="synonym">Violescent sea-whip</name>
    <dbReference type="NCBI Taxonomy" id="317549"/>
    <lineage>
        <taxon>Eukaryota</taxon>
        <taxon>Metazoa</taxon>
        <taxon>Cnidaria</taxon>
        <taxon>Anthozoa</taxon>
        <taxon>Octocorallia</taxon>
        <taxon>Malacalcyonacea</taxon>
        <taxon>Plexauridae</taxon>
        <taxon>Paramuricea</taxon>
    </lineage>
</organism>
<evidence type="ECO:0000313" key="7">
    <source>
        <dbReference type="Proteomes" id="UP001152795"/>
    </source>
</evidence>
<evidence type="ECO:0000313" key="6">
    <source>
        <dbReference type="EMBL" id="CAB4038989.1"/>
    </source>
</evidence>
<dbReference type="EMBL" id="CACRXK020024826">
    <property type="protein sequence ID" value="CAB4038989.1"/>
    <property type="molecule type" value="Genomic_DNA"/>
</dbReference>